<keyword evidence="4" id="KW-0067">ATP-binding</keyword>
<dbReference type="EnsemblProtists" id="EOD18394">
    <property type="protein sequence ID" value="EOD18394"/>
    <property type="gene ID" value="EMIHUDRAFT_96119"/>
</dbReference>
<dbReference type="InterPro" id="IPR027417">
    <property type="entry name" value="P-loop_NTPase"/>
</dbReference>
<feature type="compositionally biased region" description="Basic residues" evidence="5">
    <location>
        <begin position="237"/>
        <end position="255"/>
    </location>
</feature>
<dbReference type="GO" id="GO:0005829">
    <property type="term" value="C:cytosol"/>
    <property type="evidence" value="ECO:0007669"/>
    <property type="project" value="TreeGrafter"/>
</dbReference>
<evidence type="ECO:0000256" key="2">
    <source>
        <dbReference type="ARBA" id="ARBA00022801"/>
    </source>
</evidence>
<evidence type="ECO:0000256" key="5">
    <source>
        <dbReference type="SAM" id="MobiDB-lite"/>
    </source>
</evidence>
<reference evidence="9" key="1">
    <citation type="journal article" date="2013" name="Nature">
        <title>Pan genome of the phytoplankton Emiliania underpins its global distribution.</title>
        <authorList>
            <person name="Read B.A."/>
            <person name="Kegel J."/>
            <person name="Klute M.J."/>
            <person name="Kuo A."/>
            <person name="Lefebvre S.C."/>
            <person name="Maumus F."/>
            <person name="Mayer C."/>
            <person name="Miller J."/>
            <person name="Monier A."/>
            <person name="Salamov A."/>
            <person name="Young J."/>
            <person name="Aguilar M."/>
            <person name="Claverie J.M."/>
            <person name="Frickenhaus S."/>
            <person name="Gonzalez K."/>
            <person name="Herman E.K."/>
            <person name="Lin Y.C."/>
            <person name="Napier J."/>
            <person name="Ogata H."/>
            <person name="Sarno A.F."/>
            <person name="Shmutz J."/>
            <person name="Schroeder D."/>
            <person name="de Vargas C."/>
            <person name="Verret F."/>
            <person name="von Dassow P."/>
            <person name="Valentin K."/>
            <person name="Van de Peer Y."/>
            <person name="Wheeler G."/>
            <person name="Dacks J.B."/>
            <person name="Delwiche C.F."/>
            <person name="Dyhrman S.T."/>
            <person name="Glockner G."/>
            <person name="John U."/>
            <person name="Richards T."/>
            <person name="Worden A.Z."/>
            <person name="Zhang X."/>
            <person name="Grigoriev I.V."/>
            <person name="Allen A.E."/>
            <person name="Bidle K."/>
            <person name="Borodovsky M."/>
            <person name="Bowler C."/>
            <person name="Brownlee C."/>
            <person name="Cock J.M."/>
            <person name="Elias M."/>
            <person name="Gladyshev V.N."/>
            <person name="Groth M."/>
            <person name="Guda C."/>
            <person name="Hadaegh A."/>
            <person name="Iglesias-Rodriguez M.D."/>
            <person name="Jenkins J."/>
            <person name="Jones B.M."/>
            <person name="Lawson T."/>
            <person name="Leese F."/>
            <person name="Lindquist E."/>
            <person name="Lobanov A."/>
            <person name="Lomsadze A."/>
            <person name="Malik S.B."/>
            <person name="Marsh M.E."/>
            <person name="Mackinder L."/>
            <person name="Mock T."/>
            <person name="Mueller-Roeber B."/>
            <person name="Pagarete A."/>
            <person name="Parker M."/>
            <person name="Probert I."/>
            <person name="Quesneville H."/>
            <person name="Raines C."/>
            <person name="Rensing S.A."/>
            <person name="Riano-Pachon D.M."/>
            <person name="Richier S."/>
            <person name="Rokitta S."/>
            <person name="Shiraiwa Y."/>
            <person name="Soanes D.M."/>
            <person name="van der Giezen M."/>
            <person name="Wahlund T.M."/>
            <person name="Williams B."/>
            <person name="Wilson W."/>
            <person name="Wolfe G."/>
            <person name="Wurch L.L."/>
        </authorList>
    </citation>
    <scope>NUCLEOTIDE SEQUENCE</scope>
</reference>
<dbReference type="KEGG" id="ehx:EMIHUDRAFT_96119"/>
<organism evidence="8 9">
    <name type="scientific">Emiliania huxleyi (strain CCMP1516)</name>
    <dbReference type="NCBI Taxonomy" id="280463"/>
    <lineage>
        <taxon>Eukaryota</taxon>
        <taxon>Haptista</taxon>
        <taxon>Haptophyta</taxon>
        <taxon>Prymnesiophyceae</taxon>
        <taxon>Isochrysidales</taxon>
        <taxon>Noelaerhabdaceae</taxon>
        <taxon>Emiliania</taxon>
    </lineage>
</organism>
<evidence type="ECO:0000256" key="1">
    <source>
        <dbReference type="ARBA" id="ARBA00022741"/>
    </source>
</evidence>
<dbReference type="InterPro" id="IPR050079">
    <property type="entry name" value="DEAD_box_RNA_helicase"/>
</dbReference>
<dbReference type="GO" id="GO:0016787">
    <property type="term" value="F:hydrolase activity"/>
    <property type="evidence" value="ECO:0007669"/>
    <property type="project" value="UniProtKB-KW"/>
</dbReference>
<protein>
    <recommendedName>
        <fullName evidence="7">Helicase C-terminal domain-containing protein</fullName>
    </recommendedName>
</protein>
<dbReference type="PaxDb" id="2903-EOD18394"/>
<evidence type="ECO:0000256" key="4">
    <source>
        <dbReference type="ARBA" id="ARBA00022840"/>
    </source>
</evidence>
<evidence type="ECO:0000256" key="6">
    <source>
        <dbReference type="SAM" id="SignalP"/>
    </source>
</evidence>
<dbReference type="SUPFAM" id="SSF52540">
    <property type="entry name" value="P-loop containing nucleoside triphosphate hydrolases"/>
    <property type="match status" value="1"/>
</dbReference>
<dbReference type="GeneID" id="19046395"/>
<dbReference type="Pfam" id="PF00271">
    <property type="entry name" value="Helicase_C"/>
    <property type="match status" value="1"/>
</dbReference>
<dbReference type="Gene3D" id="3.40.50.300">
    <property type="entry name" value="P-loop containing nucleotide triphosphate hydrolases"/>
    <property type="match status" value="1"/>
</dbReference>
<dbReference type="GO" id="GO:0003724">
    <property type="term" value="F:RNA helicase activity"/>
    <property type="evidence" value="ECO:0007669"/>
    <property type="project" value="TreeGrafter"/>
</dbReference>
<evidence type="ECO:0000313" key="8">
    <source>
        <dbReference type="EnsemblProtists" id="EOD18394"/>
    </source>
</evidence>
<keyword evidence="9" id="KW-1185">Reference proteome</keyword>
<feature type="region of interest" description="Disordered" evidence="5">
    <location>
        <begin position="212"/>
        <end position="255"/>
    </location>
</feature>
<evidence type="ECO:0000313" key="9">
    <source>
        <dbReference type="Proteomes" id="UP000013827"/>
    </source>
</evidence>
<keyword evidence="1" id="KW-0547">Nucleotide-binding</keyword>
<dbReference type="HOGENOM" id="CLU_1091671_0_0_1"/>
<dbReference type="Proteomes" id="UP000013827">
    <property type="component" value="Unassembled WGS sequence"/>
</dbReference>
<keyword evidence="3" id="KW-0347">Helicase</keyword>
<evidence type="ECO:0000256" key="3">
    <source>
        <dbReference type="ARBA" id="ARBA00022806"/>
    </source>
</evidence>
<dbReference type="PROSITE" id="PS51194">
    <property type="entry name" value="HELICASE_CTER"/>
    <property type="match status" value="1"/>
</dbReference>
<dbReference type="AlphaFoldDB" id="A0A0D3J4F9"/>
<keyword evidence="6" id="KW-0732">Signal</keyword>
<dbReference type="CDD" id="cd18787">
    <property type="entry name" value="SF2_C_DEAD"/>
    <property type="match status" value="1"/>
</dbReference>
<dbReference type="InterPro" id="IPR001650">
    <property type="entry name" value="Helicase_C-like"/>
</dbReference>
<name>A0A0D3J4F9_EMIH1</name>
<dbReference type="PANTHER" id="PTHR47959">
    <property type="entry name" value="ATP-DEPENDENT RNA HELICASE RHLE-RELATED"/>
    <property type="match status" value="1"/>
</dbReference>
<dbReference type="STRING" id="2903.R1EBY3"/>
<reference evidence="8" key="2">
    <citation type="submission" date="2024-10" db="UniProtKB">
        <authorList>
            <consortium name="EnsemblProtists"/>
        </authorList>
    </citation>
    <scope>IDENTIFICATION</scope>
</reference>
<evidence type="ECO:0000259" key="7">
    <source>
        <dbReference type="PROSITE" id="PS51194"/>
    </source>
</evidence>
<dbReference type="PANTHER" id="PTHR47959:SF13">
    <property type="entry name" value="ATP-DEPENDENT RNA HELICASE RHLE"/>
    <property type="match status" value="1"/>
</dbReference>
<dbReference type="SMART" id="SM00490">
    <property type="entry name" value="HELICc"/>
    <property type="match status" value="1"/>
</dbReference>
<feature type="domain" description="Helicase C-terminal" evidence="7">
    <location>
        <begin position="1"/>
        <end position="107"/>
    </location>
</feature>
<feature type="chain" id="PRO_5044247029" description="Helicase C-terminal domain-containing protein" evidence="6">
    <location>
        <begin position="26"/>
        <end position="255"/>
    </location>
</feature>
<proteinExistence type="predicted"/>
<dbReference type="RefSeq" id="XP_005770823.1">
    <property type="nucleotide sequence ID" value="XM_005770766.1"/>
</dbReference>
<accession>A0A0D3J4F9</accession>
<keyword evidence="2" id="KW-0378">Hydrolase</keyword>
<sequence length="255" mass="27063">MLANSMFLACSCTALDLLLLRVGEGDVRFLICTDVAARGLDIKELPCVINMTLPDKEEDYIHRVGRVGRAEVVGLAVSLVASGHREKVWYYDRRKWEGRPLSTKLAELGGCCIWYDEPALLRGVQKRLGGGEVETLDAFLARLPGGVRSLNASLGQAKENGLDAASAERLLALAPTVATLEALETRAQLSFLLGPTALSQRAAAGDDVALRGGAASLGSQPPSPAIAGPDSVASKGAKGRHTHRARQRGGRGRTK</sequence>
<feature type="signal peptide" evidence="6">
    <location>
        <begin position="1"/>
        <end position="25"/>
    </location>
</feature>
<dbReference type="GO" id="GO:0005524">
    <property type="term" value="F:ATP binding"/>
    <property type="evidence" value="ECO:0007669"/>
    <property type="project" value="UniProtKB-KW"/>
</dbReference>
<dbReference type="eggNOG" id="KOG0349">
    <property type="taxonomic scope" value="Eukaryota"/>
</dbReference>